<feature type="transmembrane region" description="Helical" evidence="1">
    <location>
        <begin position="695"/>
        <end position="717"/>
    </location>
</feature>
<feature type="transmembrane region" description="Helical" evidence="1">
    <location>
        <begin position="1099"/>
        <end position="1122"/>
    </location>
</feature>
<feature type="transmembrane region" description="Helical" evidence="1">
    <location>
        <begin position="260"/>
        <end position="278"/>
    </location>
</feature>
<feature type="transmembrane region" description="Helical" evidence="1">
    <location>
        <begin position="924"/>
        <end position="946"/>
    </location>
</feature>
<feature type="transmembrane region" description="Helical" evidence="1">
    <location>
        <begin position="444"/>
        <end position="461"/>
    </location>
</feature>
<feature type="transmembrane region" description="Helical" evidence="1">
    <location>
        <begin position="894"/>
        <end position="912"/>
    </location>
</feature>
<feature type="transmembrane region" description="Helical" evidence="1">
    <location>
        <begin position="639"/>
        <end position="657"/>
    </location>
</feature>
<reference evidence="2" key="1">
    <citation type="submission" date="2023-08" db="EMBL/GenBank/DDBJ databases">
        <authorList>
            <person name="Chen Y."/>
            <person name="Shah S."/>
            <person name="Dougan E. K."/>
            <person name="Thang M."/>
            <person name="Chan C."/>
        </authorList>
    </citation>
    <scope>NUCLEOTIDE SEQUENCE</scope>
</reference>
<feature type="transmembrane region" description="Helical" evidence="1">
    <location>
        <begin position="1016"/>
        <end position="1038"/>
    </location>
</feature>
<evidence type="ECO:0000313" key="2">
    <source>
        <dbReference type="EMBL" id="CAJ1406365.1"/>
    </source>
</evidence>
<feature type="transmembrane region" description="Helical" evidence="1">
    <location>
        <begin position="841"/>
        <end position="862"/>
    </location>
</feature>
<feature type="transmembrane region" description="Helical" evidence="1">
    <location>
        <begin position="799"/>
        <end position="821"/>
    </location>
</feature>
<sequence length="1601" mass="174875">MKANRENWCSRLAGQVPELWCLATKLLAASAWLLYFILDISKAPWRVSLGCGLGVFLLSLVAVTCGLDFPWAIPFLCIQSSFLMCGLMRVYLFESLPSKDFFTASAMSFCICSASVLTLWTGWWISSEVSEFPPALTSKLPDWADNVVNYTLCEADAASQADAIGACSKVNSLVQLQSLSPLAVSLAYGVFALCCTFMLKADSCIKPRLADGLALSAAELKAAQKLQRIVQRMFLLLALVLALGYGLACTSSYAHWCSKLVIWYVLSGVGTILGLIFLETDRALLQRLMLQSGFGKMVLQVLRNDWARAFALGALNVLIPAVLFLDVLRQLVRRSTDPDADSDRLTPMGRSLLDSLKQWNWTGIFRKLDLYCFLWQLVFLGSKCTYVCLSWLNYFLIDADLQLPSVAGMVFLVGVAMFMVPIVPGTAVYLFSGVVLGVLSTVRGLNLLAGIGLGVAVSAVAKHLACVGQYLIGYVAGKWVHVQRLVAVDKVPTRAMEMILNRRGFSLGKVCILVAGPDWPTSVLCGILKLNIPQMLLGTLPVILVSIIPQVAVGALLALPDEAPNVSAGVTMLASILQVGATIYVSYRILKTAEEHFKDLSEPRPEHAEVAELSRKEECFNRRYLETCSWGKLPLSLRLGIFMTSATCFSVCTIQAMDFLTVSRCFRSFSITDRIEESLDKGGLGGNVLNIIQPWGAATLWGALAAVCAHLLCGCALRRLARHVELQVDPLEDKPEGEGIAKQAPKPLAVVVRYCEEFLDNQHKWHGEVAMKWRSERLQGKPCYPHVGSMLAAGRLRMYEALVGATLLAATGPAILVIALYSGIGLSSYVCSWVVELSATYFPAVTKCLIIAAWVLCFLFDVVKAPSGVFLGTSAGVFGLTVLGLTMMCFEFPLAAPYVAMQSSFLIGCYMRTHLFTAVPSKDFFTASALSYSICGVCALTLWLGWRISMVNRFQEGTEAAIMDINEAVVKHAASEFGLNSSFTFSSCRESSPTDLPDAQIAGACAKLFNVLRLQIYSPVMVPLTYGMVAVCCVFMLNADTMKASKVREGSLSAAEVQAARGLQGILRRMFLVLAVAAALAYGMSYFSSHGSHVTRMMFTYALGCGLTICGIVLLETDKALVQRLLLQTRLGKMLRMVIANDWVRAFACGLFNGVAPAFFLLDALRQLVRVKFRKDLPEGYDREDRFTPAGRSLANWLKQWNWTGILRKLDLFCFLWQLLFIGAKATYVSLSWLNYWLIDADLKLPALTGMVFLVGLAMFMLPIVPGTAVYLFSGVVLGFQTTVKGHGLALGIGLAVAVSSVAKHLACVGQYLIGYFAGKSVRVQRFVAVDKVPTRAMEMILSRRGLSLGKVCILVAGPDFPTSVVCGILKLNIPQMLLGTSPVILISIIPQVAVGALLALPNDAEFSGAVTFVAAVLQVGASVYVSYSLLKTAEENFAELCKVREEHQHVAELTQQEESYTRRYLETCCWSKLPLYLRICILLTSFGCFLVSIILAVDFLALARSFRSFSMTDRIEAPVEHGGLDGNVLNVIVQPWGYATLALAFAAALLHVLAGCLLHRATRRSLDLRVGSIDFEEVSRSEGLAKQAPKQVSVVVRYQE</sequence>
<feature type="transmembrane region" description="Helical" evidence="1">
    <location>
        <begin position="306"/>
        <end position="325"/>
    </location>
</feature>
<feature type="transmembrane region" description="Helical" evidence="1">
    <location>
        <begin position="1215"/>
        <end position="1239"/>
    </location>
</feature>
<feature type="transmembrane region" description="Helical" evidence="1">
    <location>
        <begin position="536"/>
        <end position="560"/>
    </location>
</feature>
<feature type="transmembrane region" description="Helical" evidence="1">
    <location>
        <begin position="20"/>
        <end position="38"/>
    </location>
</feature>
<feature type="transmembrane region" description="Helical" evidence="1">
    <location>
        <begin position="1293"/>
        <end position="1318"/>
    </location>
</feature>
<feature type="transmembrane region" description="Helical" evidence="1">
    <location>
        <begin position="45"/>
        <end position="63"/>
    </location>
</feature>
<feature type="transmembrane region" description="Helical" evidence="1">
    <location>
        <begin position="1251"/>
        <end position="1273"/>
    </location>
</feature>
<feature type="transmembrane region" description="Helical" evidence="1">
    <location>
        <begin position="1070"/>
        <end position="1087"/>
    </location>
</feature>
<feature type="transmembrane region" description="Helical" evidence="1">
    <location>
        <begin position="1537"/>
        <end position="1559"/>
    </location>
</feature>
<feature type="transmembrane region" description="Helical" evidence="1">
    <location>
        <begin position="1481"/>
        <end position="1504"/>
    </location>
</feature>
<keyword evidence="1" id="KW-1133">Transmembrane helix</keyword>
<protein>
    <submittedName>
        <fullName evidence="2">Uncharacterized protein</fullName>
    </submittedName>
</protein>
<gene>
    <name evidence="2" type="ORF">EVOR1521_LOCUS28347</name>
</gene>
<accession>A0AA36JJ36</accession>
<feature type="transmembrane region" description="Helical" evidence="1">
    <location>
        <begin position="1378"/>
        <end position="1401"/>
    </location>
</feature>
<name>A0AA36JJ36_9DINO</name>
<dbReference type="EMBL" id="CAUJNA010003627">
    <property type="protein sequence ID" value="CAJ1406365.1"/>
    <property type="molecule type" value="Genomic_DNA"/>
</dbReference>
<comment type="caution">
    <text evidence="2">The sequence shown here is derived from an EMBL/GenBank/DDBJ whole genome shotgun (WGS) entry which is preliminary data.</text>
</comment>
<feature type="transmembrane region" description="Helical" evidence="1">
    <location>
        <begin position="1143"/>
        <end position="1162"/>
    </location>
</feature>
<evidence type="ECO:0000256" key="1">
    <source>
        <dbReference type="SAM" id="Phobius"/>
    </source>
</evidence>
<proteinExistence type="predicted"/>
<keyword evidence="1" id="KW-0472">Membrane</keyword>
<evidence type="ECO:0000313" key="3">
    <source>
        <dbReference type="Proteomes" id="UP001178507"/>
    </source>
</evidence>
<organism evidence="2 3">
    <name type="scientific">Effrenium voratum</name>
    <dbReference type="NCBI Taxonomy" id="2562239"/>
    <lineage>
        <taxon>Eukaryota</taxon>
        <taxon>Sar</taxon>
        <taxon>Alveolata</taxon>
        <taxon>Dinophyceae</taxon>
        <taxon>Suessiales</taxon>
        <taxon>Symbiodiniaceae</taxon>
        <taxon>Effrenium</taxon>
    </lineage>
</organism>
<feature type="transmembrane region" description="Helical" evidence="1">
    <location>
        <begin position="409"/>
        <end position="432"/>
    </location>
</feature>
<feature type="transmembrane region" description="Helical" evidence="1">
    <location>
        <begin position="1407"/>
        <end position="1428"/>
    </location>
</feature>
<feature type="transmembrane region" description="Helical" evidence="1">
    <location>
        <begin position="566"/>
        <end position="587"/>
    </location>
</feature>
<feature type="transmembrane region" description="Helical" evidence="1">
    <location>
        <begin position="869"/>
        <end position="888"/>
    </location>
</feature>
<feature type="transmembrane region" description="Helical" evidence="1">
    <location>
        <begin position="179"/>
        <end position="199"/>
    </location>
</feature>
<keyword evidence="1" id="KW-0812">Transmembrane</keyword>
<feature type="transmembrane region" description="Helical" evidence="1">
    <location>
        <begin position="104"/>
        <end position="125"/>
    </location>
</feature>
<keyword evidence="3" id="KW-1185">Reference proteome</keyword>
<feature type="transmembrane region" description="Helical" evidence="1">
    <location>
        <begin position="69"/>
        <end position="92"/>
    </location>
</feature>
<dbReference type="Proteomes" id="UP001178507">
    <property type="component" value="Unassembled WGS sequence"/>
</dbReference>
<feature type="transmembrane region" description="Helical" evidence="1">
    <location>
        <begin position="373"/>
        <end position="397"/>
    </location>
</feature>
<feature type="transmembrane region" description="Helical" evidence="1">
    <location>
        <begin position="234"/>
        <end position="254"/>
    </location>
</feature>